<evidence type="ECO:0000259" key="6">
    <source>
        <dbReference type="Pfam" id="PF07992"/>
    </source>
</evidence>
<dbReference type="SUPFAM" id="SSF51905">
    <property type="entry name" value="FAD/NAD(P)-binding domain"/>
    <property type="match status" value="1"/>
</dbReference>
<dbReference type="Proteomes" id="UP000198729">
    <property type="component" value="Unassembled WGS sequence"/>
</dbReference>
<dbReference type="GO" id="GO:0050660">
    <property type="term" value="F:flavin adenine dinucleotide binding"/>
    <property type="evidence" value="ECO:0007669"/>
    <property type="project" value="InterPro"/>
</dbReference>
<dbReference type="GO" id="GO:0006749">
    <property type="term" value="P:glutathione metabolic process"/>
    <property type="evidence" value="ECO:0007669"/>
    <property type="project" value="TreeGrafter"/>
</dbReference>
<dbReference type="Gene3D" id="3.50.50.60">
    <property type="entry name" value="FAD/NAD(P)-binding domain"/>
    <property type="match status" value="1"/>
</dbReference>
<dbReference type="PANTHER" id="PTHR42737">
    <property type="entry name" value="GLUTATHIONE REDUCTASE"/>
    <property type="match status" value="1"/>
</dbReference>
<organism evidence="7 8">
    <name type="scientific">Nitrosomonas mobilis</name>
    <dbReference type="NCBI Taxonomy" id="51642"/>
    <lineage>
        <taxon>Bacteria</taxon>
        <taxon>Pseudomonadati</taxon>
        <taxon>Pseudomonadota</taxon>
        <taxon>Betaproteobacteria</taxon>
        <taxon>Nitrosomonadales</taxon>
        <taxon>Nitrosomonadaceae</taxon>
        <taxon>Nitrosomonas</taxon>
    </lineage>
</organism>
<evidence type="ECO:0000313" key="8">
    <source>
        <dbReference type="Proteomes" id="UP000198729"/>
    </source>
</evidence>
<dbReference type="GO" id="GO:0005829">
    <property type="term" value="C:cytosol"/>
    <property type="evidence" value="ECO:0007669"/>
    <property type="project" value="TreeGrafter"/>
</dbReference>
<dbReference type="EMBL" id="FMWO01000018">
    <property type="protein sequence ID" value="SCZ84227.1"/>
    <property type="molecule type" value="Genomic_DNA"/>
</dbReference>
<dbReference type="GO" id="GO:0004362">
    <property type="term" value="F:glutathione-disulfide reductase (NADPH) activity"/>
    <property type="evidence" value="ECO:0007669"/>
    <property type="project" value="TreeGrafter"/>
</dbReference>
<dbReference type="AlphaFoldDB" id="A0A1G5SB57"/>
<reference evidence="7 8" key="1">
    <citation type="submission" date="2016-10" db="EMBL/GenBank/DDBJ databases">
        <authorList>
            <person name="de Groot N.N."/>
        </authorList>
    </citation>
    <scope>NUCLEOTIDE SEQUENCE [LARGE SCALE GENOMIC DNA]</scope>
    <source>
        <strain evidence="7">1</strain>
    </source>
</reference>
<dbReference type="GO" id="GO:0045454">
    <property type="term" value="P:cell redox homeostasis"/>
    <property type="evidence" value="ECO:0007669"/>
    <property type="project" value="InterPro"/>
</dbReference>
<feature type="domain" description="FAD/NAD(P)-binding" evidence="6">
    <location>
        <begin position="69"/>
        <end position="173"/>
    </location>
</feature>
<keyword evidence="3" id="KW-0560">Oxidoreductase</keyword>
<dbReference type="InterPro" id="IPR046952">
    <property type="entry name" value="GSHR/TRXR-like"/>
</dbReference>
<dbReference type="Pfam" id="PF07992">
    <property type="entry name" value="Pyr_redox_2"/>
    <property type="match status" value="1"/>
</dbReference>
<protein>
    <recommendedName>
        <fullName evidence="6">FAD/NAD(P)-binding domain-containing protein</fullName>
    </recommendedName>
</protein>
<evidence type="ECO:0000313" key="7">
    <source>
        <dbReference type="EMBL" id="SCZ84227.1"/>
    </source>
</evidence>
<keyword evidence="5" id="KW-0676">Redox-active center</keyword>
<dbReference type="PRINTS" id="PR00411">
    <property type="entry name" value="PNDRDTASEI"/>
</dbReference>
<keyword evidence="8" id="KW-1185">Reference proteome</keyword>
<dbReference type="PRINTS" id="PR00368">
    <property type="entry name" value="FADPNR"/>
</dbReference>
<dbReference type="GO" id="GO:0034599">
    <property type="term" value="P:cellular response to oxidative stress"/>
    <property type="evidence" value="ECO:0007669"/>
    <property type="project" value="TreeGrafter"/>
</dbReference>
<evidence type="ECO:0000256" key="1">
    <source>
        <dbReference type="ARBA" id="ARBA00001974"/>
    </source>
</evidence>
<gene>
    <name evidence="7" type="ORF">NSMM_130004</name>
</gene>
<evidence type="ECO:0000256" key="4">
    <source>
        <dbReference type="ARBA" id="ARBA00023157"/>
    </source>
</evidence>
<dbReference type="InterPro" id="IPR023753">
    <property type="entry name" value="FAD/NAD-binding_dom"/>
</dbReference>
<dbReference type="STRING" id="51642.NSMM_130004"/>
<dbReference type="InterPro" id="IPR036188">
    <property type="entry name" value="FAD/NAD-bd_sf"/>
</dbReference>
<sequence length="197" mass="21175">MLIHSGEKGRLFSLFAGERQGLCRRLCGADAAKMTAAISDLHTAYVDAAACSRHLQVEHQCAGCIRYDRHAFRAEGPSLHTHSIPQSVEKRSDGSLTLHLDNGENYIVDAMIWAVGRAPSTGNIGLENTGVKLDKKGYVIVDDQQNTTAKGIYCAGDCMAGGVELTPVAIKAGRTLSERLFNGMSAAKVDYNSHRGV</sequence>
<comment type="similarity">
    <text evidence="2">Belongs to the class-I pyridine nucleotide-disulfide oxidoreductase family.</text>
</comment>
<dbReference type="PANTHER" id="PTHR42737:SF2">
    <property type="entry name" value="GLUTATHIONE REDUCTASE"/>
    <property type="match status" value="1"/>
</dbReference>
<proteinExistence type="inferred from homology"/>
<keyword evidence="4" id="KW-1015">Disulfide bond</keyword>
<accession>A0A1G5SB57</accession>
<evidence type="ECO:0000256" key="5">
    <source>
        <dbReference type="ARBA" id="ARBA00023284"/>
    </source>
</evidence>
<evidence type="ECO:0000256" key="3">
    <source>
        <dbReference type="ARBA" id="ARBA00023002"/>
    </source>
</evidence>
<evidence type="ECO:0000256" key="2">
    <source>
        <dbReference type="ARBA" id="ARBA00007532"/>
    </source>
</evidence>
<comment type="cofactor">
    <cofactor evidence="1">
        <name>FAD</name>
        <dbReference type="ChEBI" id="CHEBI:57692"/>
    </cofactor>
</comment>
<name>A0A1G5SB57_9PROT</name>